<sequence>MDEILVQKRVLKASITKASGELEKGSLSRIQLELYEKKWSKFENDCSDIFDKIFSICDEKDIDKFIEEQQAVQEKIDKLWISIKQELSKLDTSVNDSVATDSLGHKHEPNSHEGVRLPKLNLPTFSGYIHDWLSFKDLFVASIHNNNKLSESQKLSYLKLSLHGEASRIVQSIPLCDSNYKLAWDLLEERFSNKKDQVFAQLKRFMSLTPIQGENPSTILKLVDTVNECIRSLETLEQKIEGFSETILAYQLLQKLDSNTKLWWEREAKNDELPKLSDLILFLKKYARTLQASRTPNNSAVMKRQNSQTTTMTSSIKFSYCD</sequence>
<dbReference type="Pfam" id="PF03564">
    <property type="entry name" value="DUF1759"/>
    <property type="match status" value="1"/>
</dbReference>
<keyword evidence="2" id="KW-1185">Reference proteome</keyword>
<protein>
    <submittedName>
        <fullName evidence="1">Uncharacterized protein</fullName>
    </submittedName>
</protein>
<dbReference type="Proteomes" id="UP000054359">
    <property type="component" value="Unassembled WGS sequence"/>
</dbReference>
<feature type="non-terminal residue" evidence="1">
    <location>
        <position position="322"/>
    </location>
</feature>
<dbReference type="PANTHER" id="PTHR22954">
    <property type="entry name" value="RETROVIRAL PROTEASE-RELATED"/>
    <property type="match status" value="1"/>
</dbReference>
<evidence type="ECO:0000313" key="1">
    <source>
        <dbReference type="EMBL" id="KFM61887.1"/>
    </source>
</evidence>
<dbReference type="OMA" id="WWEREAK"/>
<dbReference type="AlphaFoldDB" id="A0A087T9U8"/>
<proteinExistence type="predicted"/>
<dbReference type="InterPro" id="IPR005312">
    <property type="entry name" value="DUF1759"/>
</dbReference>
<reference evidence="1 2" key="1">
    <citation type="submission" date="2013-11" db="EMBL/GenBank/DDBJ databases">
        <title>Genome sequencing of Stegodyphus mimosarum.</title>
        <authorList>
            <person name="Bechsgaard J."/>
        </authorList>
    </citation>
    <scope>NUCLEOTIDE SEQUENCE [LARGE SCALE GENOMIC DNA]</scope>
</reference>
<organism evidence="1 2">
    <name type="scientific">Stegodyphus mimosarum</name>
    <name type="common">African social velvet spider</name>
    <dbReference type="NCBI Taxonomy" id="407821"/>
    <lineage>
        <taxon>Eukaryota</taxon>
        <taxon>Metazoa</taxon>
        <taxon>Ecdysozoa</taxon>
        <taxon>Arthropoda</taxon>
        <taxon>Chelicerata</taxon>
        <taxon>Arachnida</taxon>
        <taxon>Araneae</taxon>
        <taxon>Araneomorphae</taxon>
        <taxon>Entelegynae</taxon>
        <taxon>Eresoidea</taxon>
        <taxon>Eresidae</taxon>
        <taxon>Stegodyphus</taxon>
    </lineage>
</organism>
<evidence type="ECO:0000313" key="2">
    <source>
        <dbReference type="Proteomes" id="UP000054359"/>
    </source>
</evidence>
<gene>
    <name evidence="1" type="ORF">X975_23238</name>
</gene>
<dbReference type="EMBL" id="KK114196">
    <property type="protein sequence ID" value="KFM61887.1"/>
    <property type="molecule type" value="Genomic_DNA"/>
</dbReference>
<name>A0A087T9U8_STEMI</name>
<accession>A0A087T9U8</accession>
<dbReference type="STRING" id="407821.A0A087T9U8"/>
<dbReference type="PANTHER" id="PTHR22954:SF3">
    <property type="entry name" value="PROTEIN CBG08539"/>
    <property type="match status" value="1"/>
</dbReference>
<dbReference type="OrthoDB" id="6436535at2759"/>